<organism evidence="1 2">
    <name type="scientific">Enterococcus saccharolyticus 30_1</name>
    <dbReference type="NCBI Taxonomy" id="742813"/>
    <lineage>
        <taxon>Bacteria</taxon>
        <taxon>Bacillati</taxon>
        <taxon>Bacillota</taxon>
        <taxon>Bacilli</taxon>
        <taxon>Lactobacillales</taxon>
        <taxon>Enterococcaceae</taxon>
        <taxon>Enterococcus</taxon>
    </lineage>
</organism>
<keyword evidence="2" id="KW-1185">Reference proteome</keyword>
<name>A0AA87FH30_9ENTE</name>
<proteinExistence type="predicted"/>
<gene>
    <name evidence="1" type="ORF">HMPREF9478_01562</name>
</gene>
<reference evidence="1 2" key="1">
    <citation type="submission" date="2011-10" db="EMBL/GenBank/DDBJ databases">
        <title>The Genome Sequence of Enterococcus saccharolyticus 30_1.</title>
        <authorList>
            <consortium name="The Broad Institute Genome Sequencing Platform"/>
            <person name="Earl A."/>
            <person name="Ward D."/>
            <person name="Feldgarden M."/>
            <person name="Gevers D."/>
            <person name="Daigneault M."/>
            <person name="Strauss J."/>
            <person name="Allen-Vercoe E."/>
            <person name="Young S.K."/>
            <person name="Zeng Q."/>
            <person name="Gargeya S."/>
            <person name="Fitzgerald M."/>
            <person name="Haas B."/>
            <person name="Abouelleil A."/>
            <person name="Alvarado L."/>
            <person name="Arachchi H.M."/>
            <person name="Berlin A."/>
            <person name="Brown A."/>
            <person name="Chapman S.B."/>
            <person name="Chen Z."/>
            <person name="Dunbar C."/>
            <person name="Freedman E."/>
            <person name="Gearin G."/>
            <person name="Gellesch M."/>
            <person name="Goldberg J."/>
            <person name="Griggs A."/>
            <person name="Gujja S."/>
            <person name="Heiman D."/>
            <person name="Howarth C."/>
            <person name="Larson L."/>
            <person name="Lui A."/>
            <person name="MacDonald P.J.P."/>
            <person name="Montmayeur A."/>
            <person name="Murphy C."/>
            <person name="Neiman D."/>
            <person name="Pearson M."/>
            <person name="Priest M."/>
            <person name="Roberts A."/>
            <person name="Saif S."/>
            <person name="Shea T."/>
            <person name="Shenoy N."/>
            <person name="Sisk P."/>
            <person name="Stolte C."/>
            <person name="Sykes S."/>
            <person name="Wortman J."/>
            <person name="Nusbaum C."/>
            <person name="Birren B."/>
        </authorList>
    </citation>
    <scope>NUCLEOTIDE SEQUENCE [LARGE SCALE GENOMIC DNA]</scope>
    <source>
        <strain evidence="1 2">30_1</strain>
    </source>
</reference>
<dbReference type="Proteomes" id="UP000004393">
    <property type="component" value="Unassembled WGS sequence"/>
</dbReference>
<dbReference type="AlphaFoldDB" id="A0AA87FH30"/>
<evidence type="ECO:0000313" key="2">
    <source>
        <dbReference type="Proteomes" id="UP000004393"/>
    </source>
</evidence>
<dbReference type="EMBL" id="ADLY01000035">
    <property type="protein sequence ID" value="EHG28588.1"/>
    <property type="molecule type" value="Genomic_DNA"/>
</dbReference>
<protein>
    <submittedName>
        <fullName evidence="1">Uncharacterized protein</fullName>
    </submittedName>
</protein>
<sequence>MWTWISDQLLKMVWLNDLMGKLIERFGLSLDMLHF</sequence>
<accession>A0AA87FH30</accession>
<evidence type="ECO:0000313" key="1">
    <source>
        <dbReference type="EMBL" id="EHG28588.1"/>
    </source>
</evidence>
<comment type="caution">
    <text evidence="1">The sequence shown here is derived from an EMBL/GenBank/DDBJ whole genome shotgun (WGS) entry which is preliminary data.</text>
</comment>